<reference evidence="6" key="1">
    <citation type="submission" date="2016-06" db="EMBL/GenBank/DDBJ databases">
        <authorList>
            <person name="Varghese N."/>
            <person name="Submissions Spin"/>
        </authorList>
    </citation>
    <scope>NUCLEOTIDE SEQUENCE [LARGE SCALE GENOMIC DNA]</scope>
    <source>
        <strain evidence="6">DSM 44875</strain>
    </source>
</reference>
<dbReference type="PANTHER" id="PTHR33204:SF39">
    <property type="entry name" value="TRANSCRIPTIONAL REGULATORY PROTEIN"/>
    <property type="match status" value="1"/>
</dbReference>
<keyword evidence="3" id="KW-0804">Transcription</keyword>
<dbReference type="InterPro" id="IPR002577">
    <property type="entry name" value="HTH_HxlR"/>
</dbReference>
<evidence type="ECO:0000256" key="3">
    <source>
        <dbReference type="ARBA" id="ARBA00023163"/>
    </source>
</evidence>
<organism evidence="5 6">
    <name type="scientific">Micromonospora coriariae</name>
    <dbReference type="NCBI Taxonomy" id="285665"/>
    <lineage>
        <taxon>Bacteria</taxon>
        <taxon>Bacillati</taxon>
        <taxon>Actinomycetota</taxon>
        <taxon>Actinomycetes</taxon>
        <taxon>Micromonosporales</taxon>
        <taxon>Micromonosporaceae</taxon>
        <taxon>Micromonospora</taxon>
    </lineage>
</organism>
<proteinExistence type="predicted"/>
<protein>
    <submittedName>
        <fullName evidence="5">Transcriptional regulator, HxlR family</fullName>
    </submittedName>
</protein>
<dbReference type="SUPFAM" id="SSF46785">
    <property type="entry name" value="Winged helix' DNA-binding domain"/>
    <property type="match status" value="1"/>
</dbReference>
<dbReference type="PROSITE" id="PS51118">
    <property type="entry name" value="HTH_HXLR"/>
    <property type="match status" value="1"/>
</dbReference>
<dbReference type="Proteomes" id="UP000198243">
    <property type="component" value="Chromosome I"/>
</dbReference>
<evidence type="ECO:0000256" key="2">
    <source>
        <dbReference type="ARBA" id="ARBA00023125"/>
    </source>
</evidence>
<evidence type="ECO:0000313" key="5">
    <source>
        <dbReference type="EMBL" id="SCE95222.1"/>
    </source>
</evidence>
<dbReference type="GO" id="GO:0003677">
    <property type="term" value="F:DNA binding"/>
    <property type="evidence" value="ECO:0007669"/>
    <property type="project" value="UniProtKB-KW"/>
</dbReference>
<dbReference type="InterPro" id="IPR036388">
    <property type="entry name" value="WH-like_DNA-bd_sf"/>
</dbReference>
<name>A0A1C4WG94_9ACTN</name>
<dbReference type="InterPro" id="IPR036390">
    <property type="entry name" value="WH_DNA-bd_sf"/>
</dbReference>
<dbReference type="Pfam" id="PF01638">
    <property type="entry name" value="HxlR"/>
    <property type="match status" value="1"/>
</dbReference>
<evidence type="ECO:0000259" key="4">
    <source>
        <dbReference type="PROSITE" id="PS51118"/>
    </source>
</evidence>
<gene>
    <name evidence="5" type="ORF">GA0070607_3599</name>
</gene>
<sequence>MSQRNSDVSALVQAELACAPGNVPFTPGQARACTVREVLDRVGGKWSIGILVAASNGPVRFTELERHIEGISRRMLTLTLRNLERDGLLHRTVYPTVPPKVEYTATPMALELYESLVALTSWAERHRRAIAEARTRYDRDHAG</sequence>
<evidence type="ECO:0000313" key="6">
    <source>
        <dbReference type="Proteomes" id="UP000198243"/>
    </source>
</evidence>
<keyword evidence="1" id="KW-0805">Transcription regulation</keyword>
<dbReference type="AlphaFoldDB" id="A0A1C4WG94"/>
<accession>A0A1C4WG94</accession>
<dbReference type="EMBL" id="LT607412">
    <property type="protein sequence ID" value="SCE95222.1"/>
    <property type="molecule type" value="Genomic_DNA"/>
</dbReference>
<feature type="domain" description="HTH hxlR-type" evidence="4">
    <location>
        <begin position="33"/>
        <end position="131"/>
    </location>
</feature>
<evidence type="ECO:0000256" key="1">
    <source>
        <dbReference type="ARBA" id="ARBA00023015"/>
    </source>
</evidence>
<keyword evidence="6" id="KW-1185">Reference proteome</keyword>
<dbReference type="PANTHER" id="PTHR33204">
    <property type="entry name" value="TRANSCRIPTIONAL REGULATOR, MARR FAMILY"/>
    <property type="match status" value="1"/>
</dbReference>
<keyword evidence="2" id="KW-0238">DNA-binding</keyword>
<dbReference type="Gene3D" id="1.10.10.10">
    <property type="entry name" value="Winged helix-like DNA-binding domain superfamily/Winged helix DNA-binding domain"/>
    <property type="match status" value="1"/>
</dbReference>